<feature type="transmembrane region" description="Helical" evidence="1">
    <location>
        <begin position="190"/>
        <end position="213"/>
    </location>
</feature>
<sequence>MNRYVVFALKFAGVWLALIIGQMAGGMIGQMLTHAAPPAMKPDGPLSLTAAIVVAAGLFAVVLSAMAPAMQWSFWGRFAALFGLLYGLESLLSLIEAIYFNAYVHMTDALLWMMAVGNAVKAVLAALVCALLWRGESQPAERFSGLAWKIPVIIPLYIVFYFGAGALIAWQSADVRAYYAQGFHIDQGQLALLQVGRGLIWALLALLSVASLTGGTWKRAVLTGLAFSVFMAATLLYPNPLMPWSVRHVHLVEVGVSNFLFGILAALILLGKVRHPTTTPSARSPL</sequence>
<feature type="transmembrane region" description="Helical" evidence="1">
    <location>
        <begin position="249"/>
        <end position="270"/>
    </location>
</feature>
<keyword evidence="1" id="KW-1133">Transmembrane helix</keyword>
<evidence type="ECO:0000313" key="2">
    <source>
        <dbReference type="EMBL" id="SCW84250.1"/>
    </source>
</evidence>
<dbReference type="Proteomes" id="UP000199150">
    <property type="component" value="Unassembled WGS sequence"/>
</dbReference>
<organism evidence="2 3">
    <name type="scientific">Asticcacaulis taihuensis</name>
    <dbReference type="NCBI Taxonomy" id="260084"/>
    <lineage>
        <taxon>Bacteria</taxon>
        <taxon>Pseudomonadati</taxon>
        <taxon>Pseudomonadota</taxon>
        <taxon>Alphaproteobacteria</taxon>
        <taxon>Caulobacterales</taxon>
        <taxon>Caulobacteraceae</taxon>
        <taxon>Asticcacaulis</taxon>
    </lineage>
</organism>
<dbReference type="RefSeq" id="WP_090650887.1">
    <property type="nucleotide sequence ID" value="NZ_CBCRYE010000011.1"/>
</dbReference>
<keyword evidence="3" id="KW-1185">Reference proteome</keyword>
<accession>A0A1G4TSE2</accession>
<evidence type="ECO:0000313" key="3">
    <source>
        <dbReference type="Proteomes" id="UP000199150"/>
    </source>
</evidence>
<dbReference type="AlphaFoldDB" id="A0A1G4TSE2"/>
<feature type="transmembrane region" description="Helical" evidence="1">
    <location>
        <begin position="146"/>
        <end position="170"/>
    </location>
</feature>
<feature type="transmembrane region" description="Helical" evidence="1">
    <location>
        <begin position="112"/>
        <end position="134"/>
    </location>
</feature>
<proteinExistence type="predicted"/>
<feature type="transmembrane region" description="Helical" evidence="1">
    <location>
        <begin position="45"/>
        <end position="66"/>
    </location>
</feature>
<name>A0A1G4TSE2_9CAUL</name>
<reference evidence="3" key="1">
    <citation type="submission" date="2016-10" db="EMBL/GenBank/DDBJ databases">
        <authorList>
            <person name="Varghese N."/>
            <person name="Submissions S."/>
        </authorList>
    </citation>
    <scope>NUCLEOTIDE SEQUENCE [LARGE SCALE GENOMIC DNA]</scope>
    <source>
        <strain evidence="3">CGMCC 1.3431</strain>
    </source>
</reference>
<evidence type="ECO:0000256" key="1">
    <source>
        <dbReference type="SAM" id="Phobius"/>
    </source>
</evidence>
<gene>
    <name evidence="2" type="ORF">SAMN02927928_0134</name>
</gene>
<feature type="transmembrane region" description="Helical" evidence="1">
    <location>
        <begin position="220"/>
        <end position="237"/>
    </location>
</feature>
<keyword evidence="1" id="KW-0472">Membrane</keyword>
<feature type="transmembrane region" description="Helical" evidence="1">
    <location>
        <begin position="78"/>
        <end position="100"/>
    </location>
</feature>
<protein>
    <submittedName>
        <fullName evidence="2">Uncharacterized protein</fullName>
    </submittedName>
</protein>
<dbReference type="OrthoDB" id="8481867at2"/>
<dbReference type="EMBL" id="FMTS01000012">
    <property type="protein sequence ID" value="SCW84250.1"/>
    <property type="molecule type" value="Genomic_DNA"/>
</dbReference>
<keyword evidence="1" id="KW-0812">Transmembrane</keyword>
<dbReference type="STRING" id="260084.SAMN02927928_0134"/>